<organism evidence="1 2">
    <name type="scientific">Pistacia atlantica</name>
    <dbReference type="NCBI Taxonomy" id="434234"/>
    <lineage>
        <taxon>Eukaryota</taxon>
        <taxon>Viridiplantae</taxon>
        <taxon>Streptophyta</taxon>
        <taxon>Embryophyta</taxon>
        <taxon>Tracheophyta</taxon>
        <taxon>Spermatophyta</taxon>
        <taxon>Magnoliopsida</taxon>
        <taxon>eudicotyledons</taxon>
        <taxon>Gunneridae</taxon>
        <taxon>Pentapetalae</taxon>
        <taxon>rosids</taxon>
        <taxon>malvids</taxon>
        <taxon>Sapindales</taxon>
        <taxon>Anacardiaceae</taxon>
        <taxon>Pistacia</taxon>
    </lineage>
</organism>
<accession>A0ACC1A3J2</accession>
<proteinExistence type="predicted"/>
<protein>
    <submittedName>
        <fullName evidence="1">Uncharacterized protein</fullName>
    </submittedName>
</protein>
<evidence type="ECO:0000313" key="2">
    <source>
        <dbReference type="Proteomes" id="UP001164250"/>
    </source>
</evidence>
<reference evidence="2" key="1">
    <citation type="journal article" date="2023" name="G3 (Bethesda)">
        <title>Genome assembly and association tests identify interacting loci associated with vigor, precocity, and sex in interspecific pistachio rootstocks.</title>
        <authorList>
            <person name="Palmer W."/>
            <person name="Jacygrad E."/>
            <person name="Sagayaradj S."/>
            <person name="Cavanaugh K."/>
            <person name="Han R."/>
            <person name="Bertier L."/>
            <person name="Beede B."/>
            <person name="Kafkas S."/>
            <person name="Golino D."/>
            <person name="Preece J."/>
            <person name="Michelmore R."/>
        </authorList>
    </citation>
    <scope>NUCLEOTIDE SEQUENCE [LARGE SCALE GENOMIC DNA]</scope>
</reference>
<evidence type="ECO:0000313" key="1">
    <source>
        <dbReference type="EMBL" id="KAJ0081387.1"/>
    </source>
</evidence>
<dbReference type="Proteomes" id="UP001164250">
    <property type="component" value="Chromosome 12"/>
</dbReference>
<name>A0ACC1A3J2_9ROSI</name>
<gene>
    <name evidence="1" type="ORF">Patl1_11623</name>
</gene>
<dbReference type="EMBL" id="CM047908">
    <property type="protein sequence ID" value="KAJ0081387.1"/>
    <property type="molecule type" value="Genomic_DNA"/>
</dbReference>
<sequence length="26" mass="2816">MSLAYYNVGAGETLALSLRECGGRKR</sequence>
<keyword evidence="2" id="KW-1185">Reference proteome</keyword>
<comment type="caution">
    <text evidence="1">The sequence shown here is derived from an EMBL/GenBank/DDBJ whole genome shotgun (WGS) entry which is preliminary data.</text>
</comment>